<dbReference type="EMBL" id="AAGK01000001">
    <property type="protein sequence ID" value="EAN34435.1"/>
    <property type="molecule type" value="Genomic_DNA"/>
</dbReference>
<dbReference type="GeneID" id="3502455"/>
<keyword evidence="3" id="KW-1185">Reference proteome</keyword>
<keyword evidence="1" id="KW-0732">Signal</keyword>
<reference evidence="2 3" key="1">
    <citation type="journal article" date="2005" name="Science">
        <title>Genome sequence of Theileria parva, a bovine pathogen that transforms lymphocytes.</title>
        <authorList>
            <person name="Gardner M.J."/>
            <person name="Bishop R."/>
            <person name="Shah T."/>
            <person name="de Villiers E.P."/>
            <person name="Carlton J.M."/>
            <person name="Hall N."/>
            <person name="Ren Q."/>
            <person name="Paulsen I.T."/>
            <person name="Pain A."/>
            <person name="Berriman M."/>
            <person name="Wilson R.J.M."/>
            <person name="Sato S."/>
            <person name="Ralph S.A."/>
            <person name="Mann D.J."/>
            <person name="Xiong Z."/>
            <person name="Shallom S.J."/>
            <person name="Weidman J."/>
            <person name="Jiang L."/>
            <person name="Lynn J."/>
            <person name="Weaver B."/>
            <person name="Shoaibi A."/>
            <person name="Domingo A.R."/>
            <person name="Wasawo D."/>
            <person name="Crabtree J."/>
            <person name="Wortman J.R."/>
            <person name="Haas B."/>
            <person name="Angiuoli S.V."/>
            <person name="Creasy T.H."/>
            <person name="Lu C."/>
            <person name="Suh B."/>
            <person name="Silva J.C."/>
            <person name="Utterback T.R."/>
            <person name="Feldblyum T.V."/>
            <person name="Pertea M."/>
            <person name="Allen J."/>
            <person name="Nierman W.C."/>
            <person name="Taracha E.L.N."/>
            <person name="Salzberg S.L."/>
            <person name="White O.R."/>
            <person name="Fitzhugh H.A."/>
            <person name="Morzaria S."/>
            <person name="Venter J.C."/>
            <person name="Fraser C.M."/>
            <person name="Nene V."/>
        </authorList>
    </citation>
    <scope>NUCLEOTIDE SEQUENCE [LARGE SCALE GENOMIC DNA]</scope>
    <source>
        <strain evidence="2 3">Muguga</strain>
    </source>
</reference>
<dbReference type="Proteomes" id="UP000001949">
    <property type="component" value="Unassembled WGS sequence"/>
</dbReference>
<sequence>MRITNLLILPLTALISLTGTTALTDVELSERIIDSFKLMYKQISYASYYMKRRIDKLGFERPALNSYVKAMTSDTEKVLCELGFIVEKELPLRTSSLDITHGYSFAHDPAHFQQYPTVESKIRSGVELMLHSFSFWKLHFNHLIGFLSLGTSRPKNDNVFKLVYHDFVMIFFPITRLIYQHYNVKFKSVKPEEIYSKGLYVNAIKLFSGTDNYEGFNDESLLIQLIKRTYWSDADLINRMFKDIKSQVKTLPNYVQSLFNIFQIYQSNLNKCVKMCKIVKLVCKNV</sequence>
<dbReference type="OMA" id="LIYQHYN"/>
<comment type="caution">
    <text evidence="2">The sequence shown here is derived from an EMBL/GenBank/DDBJ whole genome shotgun (WGS) entry which is preliminary data.</text>
</comment>
<evidence type="ECO:0000256" key="1">
    <source>
        <dbReference type="SAM" id="SignalP"/>
    </source>
</evidence>
<proteinExistence type="predicted"/>
<dbReference type="KEGG" id="tpv:TP01_1197"/>
<gene>
    <name evidence="2" type="ordered locus">TP01_1197</name>
</gene>
<evidence type="ECO:0000313" key="3">
    <source>
        <dbReference type="Proteomes" id="UP000001949"/>
    </source>
</evidence>
<organism evidence="2 3">
    <name type="scientific">Theileria parva</name>
    <name type="common">East coast fever infection agent</name>
    <dbReference type="NCBI Taxonomy" id="5875"/>
    <lineage>
        <taxon>Eukaryota</taxon>
        <taxon>Sar</taxon>
        <taxon>Alveolata</taxon>
        <taxon>Apicomplexa</taxon>
        <taxon>Aconoidasida</taxon>
        <taxon>Piroplasmida</taxon>
        <taxon>Theileriidae</taxon>
        <taxon>Theileria</taxon>
    </lineage>
</organism>
<name>Q4N6H3_THEPA</name>
<protein>
    <submittedName>
        <fullName evidence="2">Uncharacterized protein</fullName>
    </submittedName>
</protein>
<dbReference type="eggNOG" id="ENOG502QXQP">
    <property type="taxonomic scope" value="Eukaryota"/>
</dbReference>
<dbReference type="InParanoid" id="Q4N6H3"/>
<feature type="chain" id="PRO_5004240807" evidence="1">
    <location>
        <begin position="23"/>
        <end position="286"/>
    </location>
</feature>
<feature type="signal peptide" evidence="1">
    <location>
        <begin position="1"/>
        <end position="22"/>
    </location>
</feature>
<evidence type="ECO:0000313" key="2">
    <source>
        <dbReference type="EMBL" id="EAN34435.1"/>
    </source>
</evidence>
<dbReference type="AlphaFoldDB" id="Q4N6H3"/>
<accession>Q4N6H3</accession>
<dbReference type="VEuPathDB" id="PiroplasmaDB:TpMuguga_01g01197"/>